<name>A0A5Q2FFQ5_9ACTN</name>
<dbReference type="SUPFAM" id="SSF53474">
    <property type="entry name" value="alpha/beta-Hydrolases"/>
    <property type="match status" value="1"/>
</dbReference>
<organism evidence="7 8">
    <name type="scientific">Raineyella fluvialis</name>
    <dbReference type="NCBI Taxonomy" id="2662261"/>
    <lineage>
        <taxon>Bacteria</taxon>
        <taxon>Bacillati</taxon>
        <taxon>Actinomycetota</taxon>
        <taxon>Actinomycetes</taxon>
        <taxon>Propionibacteriales</taxon>
        <taxon>Propionibacteriaceae</taxon>
        <taxon>Raineyella</taxon>
    </lineage>
</organism>
<dbReference type="GO" id="GO:0016787">
    <property type="term" value="F:hydrolase activity"/>
    <property type="evidence" value="ECO:0007669"/>
    <property type="project" value="UniProtKB-KW"/>
</dbReference>
<evidence type="ECO:0000256" key="5">
    <source>
        <dbReference type="SAM" id="SignalP"/>
    </source>
</evidence>
<dbReference type="SMART" id="SM00429">
    <property type="entry name" value="IPT"/>
    <property type="match status" value="7"/>
</dbReference>
<keyword evidence="2 5" id="KW-0732">Signal</keyword>
<keyword evidence="3" id="KW-0378">Hydrolase</keyword>
<reference evidence="7 8" key="1">
    <citation type="submission" date="2019-10" db="EMBL/GenBank/DDBJ databases">
        <title>Genomic analysis of Raineyella sp. CBA3103.</title>
        <authorList>
            <person name="Roh S.W."/>
        </authorList>
    </citation>
    <scope>NUCLEOTIDE SEQUENCE [LARGE SCALE GENOMIC DNA]</scope>
    <source>
        <strain evidence="7 8">CBA3103</strain>
    </source>
</reference>
<feature type="domain" description="IPT/TIG" evidence="6">
    <location>
        <begin position="301"/>
        <end position="386"/>
    </location>
</feature>
<proteinExistence type="predicted"/>
<dbReference type="GO" id="GO:0005975">
    <property type="term" value="P:carbohydrate metabolic process"/>
    <property type="evidence" value="ECO:0007669"/>
    <property type="project" value="UniProtKB-ARBA"/>
</dbReference>
<comment type="subcellular location">
    <subcellularLocation>
        <location evidence="1">Cell projection</location>
    </subcellularLocation>
</comment>
<dbReference type="InterPro" id="IPR014756">
    <property type="entry name" value="Ig_E-set"/>
</dbReference>
<sequence length="1634" mass="162574">MERIFKAVLTSLLAVALFLPGSVGTAITSASAAPGATIPVVGSLSPSTGSTSGGVLVTITGTGLTGATSVMFGKTAGTQISVISDTSLSVLSPAASAGTVDVRVTTPGGTSQKSKADSFTFVPAPVPTVGSLSPSTGSTSGGVLVTITGTGLTGATSVMFGKTAGTQISVISDTSLSVLSPAASAGTVDVRVTTPGGTSQKSKADSFTFVPAPVPTVGSLSPSTGSTSGGVLVTITGTGLTGATAVMFGTVAATNVVVVSDTQLTATSPAMKTAGGIDITVTTPGGTTATTPTDRFTFADVPTLTQVSPAAGPTAGGTTVTITGTGLTGATAVMFGTVAATNVVVVSDTQLTATSPAMKTAGGIDITVTTPGGTTATTPTDRFTFADVPTLTQVSPAAGPTAGGTTVTITGTGLTGATAVMFGTVAATNVVVVSDTQLTATSPAMKTAGGIDITVTTPGGTTATTPTDRFTFADVPTLTQVSPAAGPTAGGTTVTITGTGLTGATAVMFGTVAATNVVVVSDTQLTATSPAMKTAGGIDITVTTPGGTTATTPTDRFTFADVPTLTQVSPAAGPTAGGTTVTITGTGLTGATAVMFGTVAATNVVVVSDTQLTATSPAMKTAGGIDITVTTPGGTTATTPTDRFTFESACGSTYSQFVDVYGAITSNTDWGPECANVYVLHGIVGVAPGVQLTLEPGSLIEANSDGSLQVGGTLTISGNGASPVVVTSTGDASGGQPIPNVAYPPPASTTWGGVNVLAGGVARVSGASIRYASYNGLSVANGGSADVTGSQFISNGTGISFDPGSSGSVTGDQFTGGTTGLVVTDGANVTIDADSFTAMQTGISLSNPATIVSNCTFDTINADTIKVSTSSPFDPAKITQGNTATNSPINGVHLKDPVFADGATLFGRPGWGLVLSNASGSTVNVPAGSSVTVPAGAVIKFQFLDHWPFGADRGVLAVAGVLNVNGTLTKLNDDTAGGPISTTVTYTDSYYGSHFQSVDVLAGGVARVSGASIRYASYNGLSVANGGSADVTGSQFISNGTGISFDPGSSGSVTGDQFTGGTTGLVVTDGANVTIDADSFTAMQTGISLSNPATIVSNCTFDTINADTIKVSTSSPFDPAKITQGNTATNSPINGVHLKDPVFADGATLFGRPGWGLVLSNASGSTVNVPAGSSVTVPAGAVIKFQFLDHWPFGADRGVLAVAGVLNVNGTLTKLNDDTAGGPISTTVTYTDSYYGSHFQSVDVLAGGVARVSAASIRYANNGLNVASGGSAEVTGSQFINNGTAVTVAGVLEATGVDVRNTGTGIKAVSASRTLFRGSFTQVNTGISADDSSYVDARDVNWGAASGPAPTGAGAAAIGPVLYYPWSGYTAPVVAPIAATTNVPNVSTCSNILAFGLRGSGELPQWSGQVDNGLEAAYFSTWEEGMGKPGQTAYDAYKSVAQAKDPSLTIEQIGVRYEAKPVAVLPWEFQHSIDDGVAKTLQYLRDAHDRCGYAGQRYVLIGYSQGAAVIHKALTQLTPEELDLIQGVILVGDAGRQPDAREHLFEGLDASGNLKVAGWWVAGANGMLALQTQGIPDSLTSKTYSLCHAGDPICTMTPTNGMGVWLQMALQWPSHTGYSEPELAALTEEMFRSY</sequence>
<accession>A0A5Q2FFQ5</accession>
<dbReference type="Gene3D" id="2.60.40.10">
    <property type="entry name" value="Immunoglobulins"/>
    <property type="match status" value="7"/>
</dbReference>
<dbReference type="GO" id="GO:0042995">
    <property type="term" value="C:cell projection"/>
    <property type="evidence" value="ECO:0007669"/>
    <property type="project" value="UniProtKB-SubCell"/>
</dbReference>
<evidence type="ECO:0000256" key="1">
    <source>
        <dbReference type="ARBA" id="ARBA00004316"/>
    </source>
</evidence>
<evidence type="ECO:0000256" key="2">
    <source>
        <dbReference type="ARBA" id="ARBA00022729"/>
    </source>
</evidence>
<dbReference type="SUPFAM" id="SSF81296">
    <property type="entry name" value="E set domains"/>
    <property type="match status" value="7"/>
</dbReference>
<dbReference type="Gene3D" id="3.40.50.1820">
    <property type="entry name" value="alpha/beta hydrolase"/>
    <property type="match status" value="1"/>
</dbReference>
<dbReference type="InterPro" id="IPR039448">
    <property type="entry name" value="Beta_helix"/>
</dbReference>
<dbReference type="SUPFAM" id="SSF51126">
    <property type="entry name" value="Pectin lyase-like"/>
    <property type="match status" value="1"/>
</dbReference>
<evidence type="ECO:0000256" key="4">
    <source>
        <dbReference type="ARBA" id="ARBA00023273"/>
    </source>
</evidence>
<dbReference type="InterPro" id="IPR013783">
    <property type="entry name" value="Ig-like_fold"/>
</dbReference>
<keyword evidence="4" id="KW-0966">Cell projection</keyword>
<dbReference type="InterPro" id="IPR029058">
    <property type="entry name" value="AB_hydrolase_fold"/>
</dbReference>
<feature type="domain" description="IPT/TIG" evidence="6">
    <location>
        <begin position="475"/>
        <end position="560"/>
    </location>
</feature>
<feature type="domain" description="IPT/TIG" evidence="6">
    <location>
        <begin position="214"/>
        <end position="299"/>
    </location>
</feature>
<feature type="domain" description="IPT/TIG" evidence="6">
    <location>
        <begin position="388"/>
        <end position="473"/>
    </location>
</feature>
<evidence type="ECO:0000256" key="3">
    <source>
        <dbReference type="ARBA" id="ARBA00022801"/>
    </source>
</evidence>
<feature type="domain" description="IPT/TIG" evidence="6">
    <location>
        <begin position="38"/>
        <end position="122"/>
    </location>
</feature>
<dbReference type="PANTHER" id="PTHR46769">
    <property type="entry name" value="POLYCYSTIC KIDNEY AND HEPATIC DISEASE 1 (AUTOSOMAL RECESSIVE)-LIKE 1"/>
    <property type="match status" value="1"/>
</dbReference>
<dbReference type="Pfam" id="PF01083">
    <property type="entry name" value="Cutinase"/>
    <property type="match status" value="1"/>
</dbReference>
<feature type="domain" description="IPT/TIG" evidence="6">
    <location>
        <begin position="126"/>
        <end position="210"/>
    </location>
</feature>
<dbReference type="InterPro" id="IPR052387">
    <property type="entry name" value="Fibrocystin"/>
</dbReference>
<dbReference type="Proteomes" id="UP000386847">
    <property type="component" value="Chromosome"/>
</dbReference>
<evidence type="ECO:0000259" key="6">
    <source>
        <dbReference type="SMART" id="SM00429"/>
    </source>
</evidence>
<feature type="domain" description="IPT/TIG" evidence="6">
    <location>
        <begin position="562"/>
        <end position="647"/>
    </location>
</feature>
<evidence type="ECO:0000313" key="8">
    <source>
        <dbReference type="Proteomes" id="UP000386847"/>
    </source>
</evidence>
<dbReference type="InterPro" id="IPR002909">
    <property type="entry name" value="IPT_dom"/>
</dbReference>
<dbReference type="SMART" id="SM00710">
    <property type="entry name" value="PbH1"/>
    <property type="match status" value="7"/>
</dbReference>
<dbReference type="CDD" id="cd00102">
    <property type="entry name" value="IPT"/>
    <property type="match status" value="3"/>
</dbReference>
<dbReference type="InterPro" id="IPR000675">
    <property type="entry name" value="Cutinase/axe"/>
</dbReference>
<dbReference type="RefSeq" id="WP_153571653.1">
    <property type="nucleotide sequence ID" value="NZ_CP045725.1"/>
</dbReference>
<feature type="signal peptide" evidence="5">
    <location>
        <begin position="1"/>
        <end position="32"/>
    </location>
</feature>
<dbReference type="InterPro" id="IPR006626">
    <property type="entry name" value="PbH1"/>
</dbReference>
<dbReference type="KEGG" id="rain:Rai3103_04995"/>
<feature type="chain" id="PRO_5024429005" evidence="5">
    <location>
        <begin position="33"/>
        <end position="1634"/>
    </location>
</feature>
<protein>
    <submittedName>
        <fullName evidence="7">Cutinase family protein</fullName>
    </submittedName>
</protein>
<dbReference type="InterPro" id="IPR011050">
    <property type="entry name" value="Pectin_lyase_fold/virulence"/>
</dbReference>
<keyword evidence="8" id="KW-1185">Reference proteome</keyword>
<dbReference type="Pfam" id="PF13229">
    <property type="entry name" value="Beta_helix"/>
    <property type="match status" value="2"/>
</dbReference>
<dbReference type="Pfam" id="PF01833">
    <property type="entry name" value="TIG"/>
    <property type="match status" value="7"/>
</dbReference>
<dbReference type="EMBL" id="CP045725">
    <property type="protein sequence ID" value="QGF23126.1"/>
    <property type="molecule type" value="Genomic_DNA"/>
</dbReference>
<evidence type="ECO:0000313" key="7">
    <source>
        <dbReference type="EMBL" id="QGF23126.1"/>
    </source>
</evidence>
<dbReference type="SMART" id="SM01110">
    <property type="entry name" value="Cutinase"/>
    <property type="match status" value="1"/>
</dbReference>
<dbReference type="PANTHER" id="PTHR46769:SF2">
    <property type="entry name" value="FIBROCYSTIN-L ISOFORM 2 PRECURSOR-RELATED"/>
    <property type="match status" value="1"/>
</dbReference>
<gene>
    <name evidence="7" type="ORF">Rai3103_04995</name>
</gene>